<name>A0A919QKI5_9ACTN</name>
<sequence length="227" mass="22872">MPTNNPSASWLTPAQVAGFAVGAGFSGTALRIAVAVSFAENPAHDPASVGDATLTDAKWGPSIGLWQIRSLKADAGTGKERDARALDNPAFNAKSAYTISGGGKTWTAWTEFNNGGYRAKLAEADAAIKANGGKSGGVVGDPDVPKEEADMGLPAAILAAINNFGQGLFRMGLNAGALIVALVLITLGVAVLMREPIRRGAAHTARVAGAIVPGGKAASAAGKVAKL</sequence>
<comment type="caution">
    <text evidence="3">The sequence shown here is derived from an EMBL/GenBank/DDBJ whole genome shotgun (WGS) entry which is preliminary data.</text>
</comment>
<accession>A0A919QKI5</accession>
<keyword evidence="1" id="KW-1133">Transmembrane helix</keyword>
<reference evidence="3" key="1">
    <citation type="submission" date="2021-01" db="EMBL/GenBank/DDBJ databases">
        <title>Whole genome shotgun sequence of Acrocarpospora phusangensis NBRC 108782.</title>
        <authorList>
            <person name="Komaki H."/>
            <person name="Tamura T."/>
        </authorList>
    </citation>
    <scope>NUCLEOTIDE SEQUENCE</scope>
    <source>
        <strain evidence="3">NBRC 108782</strain>
    </source>
</reference>
<feature type="domain" description="Transglycosylase SLT" evidence="2">
    <location>
        <begin position="19"/>
        <end position="110"/>
    </location>
</feature>
<dbReference type="Pfam" id="PF18896">
    <property type="entry name" value="SLT_3"/>
    <property type="match status" value="1"/>
</dbReference>
<dbReference type="Proteomes" id="UP000640052">
    <property type="component" value="Unassembled WGS sequence"/>
</dbReference>
<organism evidence="3 4">
    <name type="scientific">Acrocarpospora phusangensis</name>
    <dbReference type="NCBI Taxonomy" id="1070424"/>
    <lineage>
        <taxon>Bacteria</taxon>
        <taxon>Bacillati</taxon>
        <taxon>Actinomycetota</taxon>
        <taxon>Actinomycetes</taxon>
        <taxon>Streptosporangiales</taxon>
        <taxon>Streptosporangiaceae</taxon>
        <taxon>Acrocarpospora</taxon>
    </lineage>
</organism>
<dbReference type="AlphaFoldDB" id="A0A919QKI5"/>
<evidence type="ECO:0000313" key="4">
    <source>
        <dbReference type="Proteomes" id="UP000640052"/>
    </source>
</evidence>
<dbReference type="RefSeq" id="WP_204045979.1">
    <property type="nucleotide sequence ID" value="NZ_BOOA01000122.1"/>
</dbReference>
<proteinExistence type="predicted"/>
<keyword evidence="4" id="KW-1185">Reference proteome</keyword>
<evidence type="ECO:0000256" key="1">
    <source>
        <dbReference type="SAM" id="Phobius"/>
    </source>
</evidence>
<keyword evidence="1" id="KW-0812">Transmembrane</keyword>
<feature type="transmembrane region" description="Helical" evidence="1">
    <location>
        <begin position="171"/>
        <end position="193"/>
    </location>
</feature>
<protein>
    <recommendedName>
        <fullName evidence="2">Transglycosylase SLT domain-containing protein</fullName>
    </recommendedName>
</protein>
<evidence type="ECO:0000259" key="2">
    <source>
        <dbReference type="Pfam" id="PF18896"/>
    </source>
</evidence>
<evidence type="ECO:0000313" key="3">
    <source>
        <dbReference type="EMBL" id="GIH29368.1"/>
    </source>
</evidence>
<keyword evidence="1" id="KW-0472">Membrane</keyword>
<dbReference type="EMBL" id="BOOA01000122">
    <property type="protein sequence ID" value="GIH29368.1"/>
    <property type="molecule type" value="Genomic_DNA"/>
</dbReference>
<dbReference type="InterPro" id="IPR043992">
    <property type="entry name" value="SLT_3"/>
</dbReference>
<gene>
    <name evidence="3" type="ORF">Aph01nite_76780</name>
</gene>